<organism evidence="1 2">
    <name type="scientific">Lactobacillus phage phiJL-1</name>
    <dbReference type="NCBI Taxonomy" id="2892345"/>
    <lineage>
        <taxon>Viruses</taxon>
        <taxon>Duplodnaviria</taxon>
        <taxon>Heunggongvirae</taxon>
        <taxon>Uroviricota</taxon>
        <taxon>Caudoviricetes</taxon>
        <taxon>Coetzeevirus</taxon>
        <taxon>Coetzeevirus JL1</taxon>
    </lineage>
</organism>
<protein>
    <submittedName>
        <fullName evidence="1">DNA polymerase</fullName>
    </submittedName>
</protein>
<evidence type="ECO:0000313" key="1">
    <source>
        <dbReference type="EMBL" id="AAP74541.1"/>
    </source>
</evidence>
<dbReference type="RefSeq" id="YP_223914.1">
    <property type="nucleotide sequence ID" value="NC_006936.1"/>
</dbReference>
<reference evidence="1 2" key="1">
    <citation type="journal article" date="2003" name="Int. J. Food Microbiol.">
        <title>Isolation and characterization of a Lactobacillus plantarum bacteriophage, phiJL-1, from a cucumber fermentation.</title>
        <authorList>
            <person name="Lu Z."/>
            <person name="Breidt F."/>
            <person name="Fleming H.P."/>
            <person name="Altermann E."/>
            <person name="Klaenhammer T.R."/>
        </authorList>
    </citation>
    <scope>NUCLEOTIDE SEQUENCE [LARGE SCALE GENOMIC DNA]</scope>
</reference>
<dbReference type="EMBL" id="AY236756">
    <property type="protein sequence ID" value="AAP74541.1"/>
    <property type="molecule type" value="Genomic_DNA"/>
</dbReference>
<evidence type="ECO:0000313" key="2">
    <source>
        <dbReference type="Proteomes" id="UP000000990"/>
    </source>
</evidence>
<sequence length="64" mass="7585">MSNRAQRVLDALMDYDADNRFDYPILTIIKFFDNKNITSVDIDYDNLTVNEEKQVIQAFLEFAY</sequence>
<proteinExistence type="predicted"/>
<dbReference type="Proteomes" id="UP000000990">
    <property type="component" value="Segment"/>
</dbReference>
<accession>Q597T0</accession>
<dbReference type="GeneID" id="5075518"/>
<name>Q597T0_9CAUD</name>
<keyword evidence="2" id="KW-1185">Reference proteome</keyword>
<dbReference type="KEGG" id="vg:5075518"/>
<reference evidence="1 2" key="2">
    <citation type="journal article" date="2005" name="Gene">
        <title>Sequence analysis of the Lactobacillus plantarum bacteriophage PhiJL-1.</title>
        <authorList>
            <person name="Lu Z."/>
            <person name="Altermann E."/>
            <person name="Breidt F."/>
            <person name="Predki P."/>
            <person name="Fleming H.P."/>
            <person name="Klaenhammer T.R."/>
        </authorList>
    </citation>
    <scope>NUCLEOTIDE SEQUENCE</scope>
</reference>